<dbReference type="InterPro" id="IPR027417">
    <property type="entry name" value="P-loop_NTPase"/>
</dbReference>
<sequence length="752" mass="87227">MIRILLRSGYSRRSYSNVVPPKIFKNSNWLIKKPVFKYLPKEELDKDKIRFDLNLKKLDPNSIYSKDSQFKSLLDNVLQYIFNKKCISFAVNEASMKFYTWLKLRNYIYEQLNDKELDSKIKKYEVGIMETIRPTKPSDLLCQLIKVNEINDVKWKIILQDSVSNDKITNFDKYLYLISKTFDHINFNEITPNLLPSLDTSNKIDIQKKFEIPNPIEWFPEARKMKRTIIMHLGPTNSGKTYRALQRLKQAQRGYYAGPLRLLAREIYDRFRLEGHRCNLLTGEEVITDLNSIGTPAGLTSGTVEMVPLNRQFDVLVLDEIQMLADPERGWAWTNAVLGARAHEIHLCGEKSVLPLIKKIVDITGDNLIVNEYDRLGKLEIESDVLSRGLRSLRRGDCVVAFSKKTILDLKLKIEKQTKHKVAVIYGSLPPETRLQQANLFNSGEYDVLVASDAIGMGLNLSIDRIIFTTDTKFNGREMISLSSSNVKQIAGRAGRFKQENNGKNGNSTVGYVTSFDKEVLKSVKRGLEQPIEYIESAVIWPTDEINTQILNKLPPKTELSELLIEISKELKKSSNNMFMLTDLRNRLNLIEVFKEVDGIPLNDKLKLSNAPMKDLPLVRLAFKQFCETIANRKTKTILSYNLPFELLDFDCIYDDKYGLDMYESLYNIITLFLWLSNRYPNFFVDLESAKDLKIFCELIIYEKLDRLKKNPYQRGFQNSINIGKTFRMRETLVKKNRGWQDRKLNRQKRIM</sequence>
<evidence type="ECO:0000256" key="5">
    <source>
        <dbReference type="ARBA" id="ARBA00022806"/>
    </source>
</evidence>
<reference evidence="12 13" key="1">
    <citation type="journal article" date="2007" name="Proc. Natl. Acad. Sci. U.S.A.">
        <title>Independent sorting-out of thousands of duplicated gene pairs in two yeast species descended from a whole-genome duplication.</title>
        <authorList>
            <person name="Scannell D.R."/>
            <person name="Frank A.C."/>
            <person name="Conant G.C."/>
            <person name="Byrne K.P."/>
            <person name="Woolfit M."/>
            <person name="Wolfe K.H."/>
        </authorList>
    </citation>
    <scope>NUCLEOTIDE SEQUENCE [LARGE SCALE GENOMIC DNA]</scope>
    <source>
        <strain evidence="13">ATCC 22028 / DSM 70294 / BCRC 21397 / CBS 2163 / NBRC 10782 / NRRL Y-8283 / UCD 57-17</strain>
    </source>
</reference>
<dbReference type="Gene3D" id="1.20.272.40">
    <property type="match status" value="1"/>
</dbReference>
<dbReference type="InterPro" id="IPR044774">
    <property type="entry name" value="Suv3_DEXQc"/>
</dbReference>
<dbReference type="CDD" id="cd17913">
    <property type="entry name" value="DEXQc_Suv3"/>
    <property type="match status" value="1"/>
</dbReference>
<dbReference type="InterPro" id="IPR001650">
    <property type="entry name" value="Helicase_C-like"/>
</dbReference>
<keyword evidence="13" id="KW-1185">Reference proteome</keyword>
<dbReference type="Pfam" id="PF00271">
    <property type="entry name" value="Helicase_C"/>
    <property type="match status" value="1"/>
</dbReference>
<dbReference type="SUPFAM" id="SSF52540">
    <property type="entry name" value="P-loop containing nucleoside triphosphate hydrolases"/>
    <property type="match status" value="1"/>
</dbReference>
<organism evidence="13">
    <name type="scientific">Vanderwaltozyma polyspora (strain ATCC 22028 / DSM 70294 / BCRC 21397 / CBS 2163 / NBRC 10782 / NRRL Y-8283 / UCD 57-17)</name>
    <name type="common">Kluyveromyces polysporus</name>
    <dbReference type="NCBI Taxonomy" id="436907"/>
    <lineage>
        <taxon>Eukaryota</taxon>
        <taxon>Fungi</taxon>
        <taxon>Dikarya</taxon>
        <taxon>Ascomycota</taxon>
        <taxon>Saccharomycotina</taxon>
        <taxon>Saccharomycetes</taxon>
        <taxon>Saccharomycetales</taxon>
        <taxon>Saccharomycetaceae</taxon>
        <taxon>Vanderwaltozyma</taxon>
    </lineage>
</organism>
<comment type="subcellular location">
    <subcellularLocation>
        <location evidence="1">Mitochondrion</location>
    </subcellularLocation>
</comment>
<dbReference type="KEGG" id="vpo:Kpol_1031p69"/>
<dbReference type="eggNOG" id="KOG0953">
    <property type="taxonomic scope" value="Eukaryota"/>
</dbReference>
<evidence type="ECO:0000313" key="12">
    <source>
        <dbReference type="EMBL" id="EDO18162.1"/>
    </source>
</evidence>
<evidence type="ECO:0000256" key="10">
    <source>
        <dbReference type="ARBA" id="ARBA00071444"/>
    </source>
</evidence>
<dbReference type="HOGENOM" id="CLU_010647_2_2_1"/>
<dbReference type="GO" id="GO:0006264">
    <property type="term" value="P:mitochondrial DNA replication"/>
    <property type="evidence" value="ECO:0007669"/>
    <property type="project" value="EnsemblFungi"/>
</dbReference>
<dbReference type="Pfam" id="PF22527">
    <property type="entry name" value="DEXQc_Suv3"/>
    <property type="match status" value="1"/>
</dbReference>
<keyword evidence="8" id="KW-0496">Mitochondrion</keyword>
<dbReference type="OrthoDB" id="6692397at2759"/>
<dbReference type="InterPro" id="IPR055206">
    <property type="entry name" value="DEXQc_SUV3"/>
</dbReference>
<keyword evidence="7" id="KW-0809">Transit peptide</keyword>
<evidence type="ECO:0000256" key="3">
    <source>
        <dbReference type="ARBA" id="ARBA00022741"/>
    </source>
</evidence>
<evidence type="ECO:0000256" key="2">
    <source>
        <dbReference type="ARBA" id="ARBA00012552"/>
    </source>
</evidence>
<dbReference type="InterPro" id="IPR014001">
    <property type="entry name" value="Helicase_ATP-bd"/>
</dbReference>
<dbReference type="GO" id="GO:0000372">
    <property type="term" value="P:Group I intron splicing"/>
    <property type="evidence" value="ECO:0007669"/>
    <property type="project" value="EnsemblFungi"/>
</dbReference>
<dbReference type="PANTHER" id="PTHR12131">
    <property type="entry name" value="ATP-DEPENDENT RNA AND DNA HELICASE"/>
    <property type="match status" value="1"/>
</dbReference>
<dbReference type="GO" id="GO:0003724">
    <property type="term" value="F:RNA helicase activity"/>
    <property type="evidence" value="ECO:0007669"/>
    <property type="project" value="UniProtKB-EC"/>
</dbReference>
<dbReference type="SMART" id="SM00487">
    <property type="entry name" value="DEXDc"/>
    <property type="match status" value="1"/>
</dbReference>
<proteinExistence type="predicted"/>
<dbReference type="GO" id="GO:0000965">
    <property type="term" value="P:mitochondrial RNA 3'-end processing"/>
    <property type="evidence" value="ECO:0007669"/>
    <property type="project" value="TreeGrafter"/>
</dbReference>
<dbReference type="EMBL" id="DS480393">
    <property type="protein sequence ID" value="EDO18162.1"/>
    <property type="molecule type" value="Genomic_DNA"/>
</dbReference>
<evidence type="ECO:0000256" key="4">
    <source>
        <dbReference type="ARBA" id="ARBA00022801"/>
    </source>
</evidence>
<protein>
    <recommendedName>
        <fullName evidence="10">ATP-dependent RNA helicase SUV3, mitochondrial</fullName>
        <ecNumber evidence="2">3.6.4.13</ecNumber>
    </recommendedName>
</protein>
<keyword evidence="5" id="KW-0347">Helicase</keyword>
<dbReference type="PROSITE" id="PS51194">
    <property type="entry name" value="HELICASE_CTER"/>
    <property type="match status" value="1"/>
</dbReference>
<dbReference type="Gene3D" id="1.20.58.1080">
    <property type="match status" value="1"/>
</dbReference>
<dbReference type="InterPro" id="IPR050699">
    <property type="entry name" value="RNA-DNA_Helicase"/>
</dbReference>
<dbReference type="EC" id="3.6.4.13" evidence="2"/>
<dbReference type="InterPro" id="IPR022192">
    <property type="entry name" value="SUV3_C"/>
</dbReference>
<evidence type="ECO:0000256" key="6">
    <source>
        <dbReference type="ARBA" id="ARBA00022840"/>
    </source>
</evidence>
<dbReference type="RefSeq" id="XP_001646020.1">
    <property type="nucleotide sequence ID" value="XM_001645970.1"/>
</dbReference>
<evidence type="ECO:0000259" key="11">
    <source>
        <dbReference type="PROSITE" id="PS51194"/>
    </source>
</evidence>
<gene>
    <name evidence="12" type="ORF">Kpol_1031p69</name>
</gene>
<dbReference type="FunCoup" id="A7TI00">
    <property type="interactions" value="705"/>
</dbReference>
<accession>A7TI00</accession>
<feature type="domain" description="Helicase C-terminal" evidence="11">
    <location>
        <begin position="356"/>
        <end position="546"/>
    </location>
</feature>
<evidence type="ECO:0000256" key="9">
    <source>
        <dbReference type="ARBA" id="ARBA00047984"/>
    </source>
</evidence>
<keyword evidence="4" id="KW-0378">Hydrolase</keyword>
<dbReference type="GeneID" id="5546435"/>
<evidence type="ECO:0000313" key="13">
    <source>
        <dbReference type="Proteomes" id="UP000000267"/>
    </source>
</evidence>
<dbReference type="GO" id="GO:0045025">
    <property type="term" value="C:mitochondrial degradosome"/>
    <property type="evidence" value="ECO:0007669"/>
    <property type="project" value="EnsemblFungi"/>
</dbReference>
<dbReference type="Pfam" id="PF12513">
    <property type="entry name" value="SUV3_C"/>
    <property type="match status" value="1"/>
</dbReference>
<dbReference type="Proteomes" id="UP000000267">
    <property type="component" value="Unassembled WGS sequence"/>
</dbReference>
<dbReference type="GO" id="GO:0005524">
    <property type="term" value="F:ATP binding"/>
    <property type="evidence" value="ECO:0007669"/>
    <property type="project" value="UniProtKB-KW"/>
</dbReference>
<evidence type="ECO:0000256" key="7">
    <source>
        <dbReference type="ARBA" id="ARBA00022946"/>
    </source>
</evidence>
<dbReference type="GO" id="GO:0000957">
    <property type="term" value="P:mitochondrial RNA catabolic process"/>
    <property type="evidence" value="ECO:0007669"/>
    <property type="project" value="EnsemblFungi"/>
</dbReference>
<dbReference type="Gene3D" id="3.40.50.300">
    <property type="entry name" value="P-loop containing nucleotide triphosphate hydrolases"/>
    <property type="match status" value="2"/>
</dbReference>
<dbReference type="AlphaFoldDB" id="A7TI00"/>
<dbReference type="OMA" id="FCEMIIF"/>
<evidence type="ECO:0000256" key="8">
    <source>
        <dbReference type="ARBA" id="ARBA00023128"/>
    </source>
</evidence>
<dbReference type="CDD" id="cd18805">
    <property type="entry name" value="SF2_C_suv3"/>
    <property type="match status" value="1"/>
</dbReference>
<comment type="catalytic activity">
    <reaction evidence="9">
        <text>ATP + H2O = ADP + phosphate + H(+)</text>
        <dbReference type="Rhea" id="RHEA:13065"/>
        <dbReference type="ChEBI" id="CHEBI:15377"/>
        <dbReference type="ChEBI" id="CHEBI:15378"/>
        <dbReference type="ChEBI" id="CHEBI:30616"/>
        <dbReference type="ChEBI" id="CHEBI:43474"/>
        <dbReference type="ChEBI" id="CHEBI:456216"/>
        <dbReference type="EC" id="3.6.4.13"/>
    </reaction>
</comment>
<dbReference type="InParanoid" id="A7TI00"/>
<dbReference type="PhylomeDB" id="A7TI00"/>
<dbReference type="PANTHER" id="PTHR12131:SF1">
    <property type="entry name" value="ATP-DEPENDENT RNA HELICASE SUPV3L1, MITOCHONDRIAL-RELATED"/>
    <property type="match status" value="1"/>
</dbReference>
<name>A7TI00_VANPO</name>
<dbReference type="SMART" id="SM00490">
    <property type="entry name" value="HELICc"/>
    <property type="match status" value="1"/>
</dbReference>
<dbReference type="FunFam" id="3.40.50.300:FF:001549">
    <property type="entry name" value="SUV3p ATP-dependent RNA helicase"/>
    <property type="match status" value="1"/>
</dbReference>
<dbReference type="STRING" id="436907.A7TI00"/>
<dbReference type="GO" id="GO:0008859">
    <property type="term" value="F:exoribonuclease II activity"/>
    <property type="evidence" value="ECO:0007669"/>
    <property type="project" value="EnsemblFungi"/>
</dbReference>
<keyword evidence="6" id="KW-0067">ATP-binding</keyword>
<keyword evidence="3" id="KW-0547">Nucleotide-binding</keyword>
<dbReference type="FunFam" id="3.40.50.300:FF:000269">
    <property type="entry name" value="ATP-dependent RNA helicase SUPV3L1, mitochondrial"/>
    <property type="match status" value="1"/>
</dbReference>
<evidence type="ECO:0000256" key="1">
    <source>
        <dbReference type="ARBA" id="ARBA00004173"/>
    </source>
</evidence>